<keyword evidence="1" id="KW-0472">Membrane</keyword>
<feature type="transmembrane region" description="Helical" evidence="1">
    <location>
        <begin position="84"/>
        <end position="104"/>
    </location>
</feature>
<evidence type="ECO:0000256" key="1">
    <source>
        <dbReference type="SAM" id="Phobius"/>
    </source>
</evidence>
<dbReference type="AlphaFoldDB" id="A0A0G1XDW1"/>
<protein>
    <submittedName>
        <fullName evidence="2">Uncharacterized protein</fullName>
    </submittedName>
</protein>
<reference evidence="2 3" key="1">
    <citation type="journal article" date="2015" name="Nature">
        <title>rRNA introns, odd ribosomes, and small enigmatic genomes across a large radiation of phyla.</title>
        <authorList>
            <person name="Brown C.T."/>
            <person name="Hug L.A."/>
            <person name="Thomas B.C."/>
            <person name="Sharon I."/>
            <person name="Castelle C.J."/>
            <person name="Singh A."/>
            <person name="Wilkins M.J."/>
            <person name="Williams K.H."/>
            <person name="Banfield J.F."/>
        </authorList>
    </citation>
    <scope>NUCLEOTIDE SEQUENCE [LARGE SCALE GENOMIC DNA]</scope>
</reference>
<evidence type="ECO:0000313" key="3">
    <source>
        <dbReference type="Proteomes" id="UP000034846"/>
    </source>
</evidence>
<gene>
    <name evidence="2" type="ORF">UY72_C0043G0004</name>
</gene>
<sequence>MTLTTHAAIGAFIGSIAKDPVIGFMAGATSHFLVDMIPHGDNQLADLFRVYKRRKLAVTYVTIDAIIAILFVLAMFTARGEVSNAAFSAAVAGSILPDLLVGLADATKWKPLKRFSKFHFYFHDFFSRKHGDVKLKYSLVGQLGFIIALLNVM</sequence>
<organism evidence="2 3">
    <name type="scientific">Candidatus Uhrbacteria bacterium GW2011_GWD2_52_7</name>
    <dbReference type="NCBI Taxonomy" id="1618989"/>
    <lineage>
        <taxon>Bacteria</taxon>
        <taxon>Candidatus Uhriibacteriota</taxon>
    </lineage>
</organism>
<accession>A0A0G1XDW1</accession>
<comment type="caution">
    <text evidence="2">The sequence shown here is derived from an EMBL/GenBank/DDBJ whole genome shotgun (WGS) entry which is preliminary data.</text>
</comment>
<dbReference type="EMBL" id="LCRD01000043">
    <property type="protein sequence ID" value="KKW29478.1"/>
    <property type="molecule type" value="Genomic_DNA"/>
</dbReference>
<proteinExistence type="predicted"/>
<keyword evidence="1" id="KW-1133">Transmembrane helix</keyword>
<feature type="transmembrane region" description="Helical" evidence="1">
    <location>
        <begin position="57"/>
        <end position="78"/>
    </location>
</feature>
<dbReference type="Proteomes" id="UP000034846">
    <property type="component" value="Unassembled WGS sequence"/>
</dbReference>
<evidence type="ECO:0000313" key="2">
    <source>
        <dbReference type="EMBL" id="KKW29478.1"/>
    </source>
</evidence>
<keyword evidence="1" id="KW-0812">Transmembrane</keyword>
<name>A0A0G1XDW1_9BACT</name>